<dbReference type="Proteomes" id="UP000856143">
    <property type="component" value="Unassembled WGS sequence"/>
</dbReference>
<feature type="signal peptide" evidence="1">
    <location>
        <begin position="1"/>
        <end position="22"/>
    </location>
</feature>
<dbReference type="Gene3D" id="3.10.450.160">
    <property type="entry name" value="inner membrane protein cigr"/>
    <property type="match status" value="1"/>
</dbReference>
<evidence type="ECO:0000313" key="4">
    <source>
        <dbReference type="Proteomes" id="UP000856143"/>
    </source>
</evidence>
<dbReference type="EMBL" id="DACSEO010000036">
    <property type="protein sequence ID" value="HAT1682451.1"/>
    <property type="molecule type" value="Genomic_DNA"/>
</dbReference>
<keyword evidence="1" id="KW-0732">Signal</keyword>
<proteinExistence type="predicted"/>
<accession>A0AAN5RH89</accession>
<protein>
    <submittedName>
        <fullName evidence="3">Heavy metal resistance protein</fullName>
    </submittedName>
</protein>
<evidence type="ECO:0000313" key="3">
    <source>
        <dbReference type="EMBL" id="HAT1685565.1"/>
    </source>
</evidence>
<reference evidence="3" key="1">
    <citation type="journal article" date="2018" name="Genome Biol.">
        <title>SKESA: strategic k-mer extension for scrupulous assemblies.</title>
        <authorList>
            <person name="Souvorov A."/>
            <person name="Agarwala R."/>
            <person name="Lipman D.J."/>
        </authorList>
    </citation>
    <scope>NUCLEOTIDE SEQUENCE</scope>
    <source>
        <strain evidence="3">R404</strain>
    </source>
</reference>
<dbReference type="InterPro" id="IPR024572">
    <property type="entry name" value="RcnB"/>
</dbReference>
<dbReference type="AlphaFoldDB" id="A0AAN5RH89"/>
<sequence>MKVRILCLLLVWCGLSPMSMGAAPADHASMGQETSQDISRYELTHFIADDRYYEPGDIVPDVYLTPPYVIKAWWLRNLPPPVPGSHWTWMDGTYVMVTDDVGIIIRAISGDIFYSNRH</sequence>
<feature type="chain" id="PRO_5042794386" evidence="1">
    <location>
        <begin position="23"/>
        <end position="118"/>
    </location>
</feature>
<dbReference type="EMBL" id="DACSEO010000308">
    <property type="protein sequence ID" value="HAT1685565.1"/>
    <property type="molecule type" value="Genomic_DNA"/>
</dbReference>
<evidence type="ECO:0000313" key="2">
    <source>
        <dbReference type="EMBL" id="HAT1682451.1"/>
    </source>
</evidence>
<evidence type="ECO:0000256" key="1">
    <source>
        <dbReference type="SAM" id="SignalP"/>
    </source>
</evidence>
<comment type="caution">
    <text evidence="3">The sequence shown here is derived from an EMBL/GenBank/DDBJ whole genome shotgun (WGS) entry which is preliminary data.</text>
</comment>
<organism evidence="3 4">
    <name type="scientific">Klebsiella oxytoca</name>
    <dbReference type="NCBI Taxonomy" id="571"/>
    <lineage>
        <taxon>Bacteria</taxon>
        <taxon>Pseudomonadati</taxon>
        <taxon>Pseudomonadota</taxon>
        <taxon>Gammaproteobacteria</taxon>
        <taxon>Enterobacterales</taxon>
        <taxon>Enterobacteriaceae</taxon>
        <taxon>Klebsiella/Raoultella group</taxon>
        <taxon>Klebsiella</taxon>
    </lineage>
</organism>
<name>A0AAN5RH89_KLEOX</name>
<reference evidence="3" key="2">
    <citation type="submission" date="2020-11" db="EMBL/GenBank/DDBJ databases">
        <authorList>
            <consortium name="NCBI Pathogen Detection Project"/>
        </authorList>
    </citation>
    <scope>NUCLEOTIDE SEQUENCE</scope>
    <source>
        <strain evidence="3">R404</strain>
    </source>
</reference>
<dbReference type="Pfam" id="PF11776">
    <property type="entry name" value="RcnB"/>
    <property type="match status" value="1"/>
</dbReference>
<gene>
    <name evidence="2" type="ORF">I8Y21_003153</name>
    <name evidence="3" type="ORF">I8Y21_006446</name>
</gene>